<dbReference type="Proteomes" id="UP000593601">
    <property type="component" value="Chromosome"/>
</dbReference>
<proteinExistence type="predicted"/>
<gene>
    <name evidence="1" type="ORF">INP51_12430</name>
</gene>
<evidence type="ECO:0000313" key="2">
    <source>
        <dbReference type="Proteomes" id="UP000593601"/>
    </source>
</evidence>
<keyword evidence="2" id="KW-1185">Reference proteome</keyword>
<accession>A0A7M2REX3</accession>
<name>A0A7M2REX3_9FIRM</name>
<organism evidence="1 2">
    <name type="scientific">Blautia liquoris</name>
    <dbReference type="NCBI Taxonomy" id="2779518"/>
    <lineage>
        <taxon>Bacteria</taxon>
        <taxon>Bacillati</taxon>
        <taxon>Bacillota</taxon>
        <taxon>Clostridia</taxon>
        <taxon>Lachnospirales</taxon>
        <taxon>Lachnospiraceae</taxon>
        <taxon>Blautia</taxon>
    </lineage>
</organism>
<sequence length="257" mass="29516">MEQKYLKNFYVDKASDIAARAQFDDNGFAKAELLPGIYKDGITSYKCFLKAGHRISPELFSDKSVIIFFGKGQGELIDCDGKHQITEVAFYVPYMEKEEYEIHAIEDMEFVLNIVEMNQSDMAAFNRWHIRLPYFRLHSECIQYIQDCKGPNTEARMILCPKWMGRVILGTTRAIGEGTVEAGHPKVHQWNYCVGASDFHMSVGYKAKNNMETVSQQAGDWSFIPAGADHDLVADPDKEVYYIWFEHYADEKAMDKM</sequence>
<evidence type="ECO:0000313" key="1">
    <source>
        <dbReference type="EMBL" id="QOV18799.1"/>
    </source>
</evidence>
<dbReference type="KEGG" id="bliq:INP51_12430"/>
<dbReference type="EMBL" id="CP063304">
    <property type="protein sequence ID" value="QOV18799.1"/>
    <property type="molecule type" value="Genomic_DNA"/>
</dbReference>
<dbReference type="CDD" id="cd02208">
    <property type="entry name" value="cupin_RmlC-like"/>
    <property type="match status" value="1"/>
</dbReference>
<dbReference type="RefSeq" id="WP_193735161.1">
    <property type="nucleotide sequence ID" value="NZ_CP063304.1"/>
</dbReference>
<reference evidence="1 2" key="1">
    <citation type="submission" date="2020-10" db="EMBL/GenBank/DDBJ databases">
        <title>Blautia liquoris sp.nov., isolated from the mud in a fermentation cellar used for the production of Chinese strong-flavoured liquor.</title>
        <authorList>
            <person name="Lu L."/>
        </authorList>
    </citation>
    <scope>NUCLEOTIDE SEQUENCE [LARGE SCALE GENOMIC DNA]</scope>
    <source>
        <strain evidence="1 2">LZLJ-3</strain>
    </source>
</reference>
<dbReference type="AlphaFoldDB" id="A0A7M2REX3"/>
<protein>
    <submittedName>
        <fullName evidence="1">Cupin domain-containing protein</fullName>
    </submittedName>
</protein>